<dbReference type="EMBL" id="CM042017">
    <property type="protein sequence ID" value="KAI3689142.1"/>
    <property type="molecule type" value="Genomic_DNA"/>
</dbReference>
<evidence type="ECO:0000313" key="1">
    <source>
        <dbReference type="EMBL" id="KAI3689142.1"/>
    </source>
</evidence>
<keyword evidence="2" id="KW-1185">Reference proteome</keyword>
<sequence length="110" mass="11881">MLGIPLCSCSSISFCKKVGLQMILYLDKGNESYKEFHANVADQGNGGVDLEEPHECKHVDESKIDGKFIVNSDEGDGDKKYQSWANLVEKEGVDFAFTSACGKSGGLISA</sequence>
<reference evidence="1 2" key="2">
    <citation type="journal article" date="2022" name="Mol. Ecol. Resour.">
        <title>The genomes of chicory, endive, great burdock and yacon provide insights into Asteraceae paleo-polyploidization history and plant inulin production.</title>
        <authorList>
            <person name="Fan W."/>
            <person name="Wang S."/>
            <person name="Wang H."/>
            <person name="Wang A."/>
            <person name="Jiang F."/>
            <person name="Liu H."/>
            <person name="Zhao H."/>
            <person name="Xu D."/>
            <person name="Zhang Y."/>
        </authorList>
    </citation>
    <scope>NUCLEOTIDE SEQUENCE [LARGE SCALE GENOMIC DNA]</scope>
    <source>
        <strain evidence="2">cv. Punajuju</strain>
        <tissue evidence="1">Leaves</tissue>
    </source>
</reference>
<comment type="caution">
    <text evidence="1">The sequence shown here is derived from an EMBL/GenBank/DDBJ whole genome shotgun (WGS) entry which is preliminary data.</text>
</comment>
<accession>A0ACB8YV44</accession>
<gene>
    <name evidence="1" type="ORF">L2E82_47091</name>
</gene>
<reference evidence="2" key="1">
    <citation type="journal article" date="2022" name="Mol. Ecol. Resour.">
        <title>The genomes of chicory, endive, great burdock and yacon provide insights into Asteraceae palaeo-polyploidization history and plant inulin production.</title>
        <authorList>
            <person name="Fan W."/>
            <person name="Wang S."/>
            <person name="Wang H."/>
            <person name="Wang A."/>
            <person name="Jiang F."/>
            <person name="Liu H."/>
            <person name="Zhao H."/>
            <person name="Xu D."/>
            <person name="Zhang Y."/>
        </authorList>
    </citation>
    <scope>NUCLEOTIDE SEQUENCE [LARGE SCALE GENOMIC DNA]</scope>
    <source>
        <strain evidence="2">cv. Punajuju</strain>
    </source>
</reference>
<dbReference type="Proteomes" id="UP001055811">
    <property type="component" value="Linkage Group LG09"/>
</dbReference>
<proteinExistence type="predicted"/>
<name>A0ACB8YV44_CICIN</name>
<evidence type="ECO:0000313" key="2">
    <source>
        <dbReference type="Proteomes" id="UP001055811"/>
    </source>
</evidence>
<protein>
    <submittedName>
        <fullName evidence="1">Uncharacterized protein</fullName>
    </submittedName>
</protein>
<organism evidence="1 2">
    <name type="scientific">Cichorium intybus</name>
    <name type="common">Chicory</name>
    <dbReference type="NCBI Taxonomy" id="13427"/>
    <lineage>
        <taxon>Eukaryota</taxon>
        <taxon>Viridiplantae</taxon>
        <taxon>Streptophyta</taxon>
        <taxon>Embryophyta</taxon>
        <taxon>Tracheophyta</taxon>
        <taxon>Spermatophyta</taxon>
        <taxon>Magnoliopsida</taxon>
        <taxon>eudicotyledons</taxon>
        <taxon>Gunneridae</taxon>
        <taxon>Pentapetalae</taxon>
        <taxon>asterids</taxon>
        <taxon>campanulids</taxon>
        <taxon>Asterales</taxon>
        <taxon>Asteraceae</taxon>
        <taxon>Cichorioideae</taxon>
        <taxon>Cichorieae</taxon>
        <taxon>Cichoriinae</taxon>
        <taxon>Cichorium</taxon>
    </lineage>
</organism>